<proteinExistence type="predicted"/>
<protein>
    <recommendedName>
        <fullName evidence="3">PDZ domain-containing protein</fullName>
    </recommendedName>
</protein>
<comment type="caution">
    <text evidence="4">The sequence shown here is derived from an EMBL/GenBank/DDBJ whole genome shotgun (WGS) entry which is preliminary data.</text>
</comment>
<dbReference type="Proteomes" id="UP001432027">
    <property type="component" value="Unassembled WGS sequence"/>
</dbReference>
<accession>A0AAV5T7G4</accession>
<dbReference type="AlphaFoldDB" id="A0AAV5T7G4"/>
<reference evidence="4" key="1">
    <citation type="submission" date="2023-10" db="EMBL/GenBank/DDBJ databases">
        <title>Genome assembly of Pristionchus species.</title>
        <authorList>
            <person name="Yoshida K."/>
            <person name="Sommer R.J."/>
        </authorList>
    </citation>
    <scope>NUCLEOTIDE SEQUENCE</scope>
    <source>
        <strain evidence="4">RS0144</strain>
    </source>
</reference>
<dbReference type="EMBL" id="BTSX01000003">
    <property type="protein sequence ID" value="GMS88768.1"/>
    <property type="molecule type" value="Genomic_DNA"/>
</dbReference>
<feature type="compositionally biased region" description="Polar residues" evidence="2">
    <location>
        <begin position="382"/>
        <end position="397"/>
    </location>
</feature>
<name>A0AAV5T7G4_9BILA</name>
<sequence>DMNAQAVPSPQTSLETHLLRPTQTVFLSSSKPNHGELQNISTDKVSNKNSNEDSTKSADGQSKAQLISREQGATKDGQGAEVVQRERSTDDIMQKNPAKVKAQGLAQEARNRGLQIDSSVVSVKDLKKQIAERDEKINCLEKLNEDIMVNSVEIVVKFEETENLLNEEIKENNKEIGRLNFLVNVNLEEKERIEVADVIKMEKKIMNLQNQNKTLTARNQELQRKLERKHNRKEMYKGKLERSEKIVDLHGETIRLQRDDIAKKSYEIERLSEENLAKQMVEHKNELSARDDTIDRLKKYGEDYEKYADQEIDRLKELEEDHKKYTDQLHKHVENKEGDMKILIELHGSEAVVLKTQIADKDVEIERLKEEINNEKQKTKLAANTSPNSSGTKNYNDGSILEAPIQQPIRTICLPNNFVRRWSGMALIDSSVSLVQAFRGPAARSGIKQGDQIISVDGVNVQGAHSYRIAELIWEAKEDTIELEVRQNLDLISSFKGKVQKYV</sequence>
<feature type="compositionally biased region" description="Polar residues" evidence="2">
    <location>
        <begin position="1"/>
        <end position="49"/>
    </location>
</feature>
<dbReference type="Pfam" id="PF00595">
    <property type="entry name" value="PDZ"/>
    <property type="match status" value="1"/>
</dbReference>
<organism evidence="4 5">
    <name type="scientific">Pristionchus entomophagus</name>
    <dbReference type="NCBI Taxonomy" id="358040"/>
    <lineage>
        <taxon>Eukaryota</taxon>
        <taxon>Metazoa</taxon>
        <taxon>Ecdysozoa</taxon>
        <taxon>Nematoda</taxon>
        <taxon>Chromadorea</taxon>
        <taxon>Rhabditida</taxon>
        <taxon>Rhabditina</taxon>
        <taxon>Diplogasteromorpha</taxon>
        <taxon>Diplogasteroidea</taxon>
        <taxon>Neodiplogasteridae</taxon>
        <taxon>Pristionchus</taxon>
    </lineage>
</organism>
<evidence type="ECO:0000256" key="2">
    <source>
        <dbReference type="SAM" id="MobiDB-lite"/>
    </source>
</evidence>
<feature type="non-terminal residue" evidence="4">
    <location>
        <position position="1"/>
    </location>
</feature>
<feature type="domain" description="PDZ" evidence="3">
    <location>
        <begin position="421"/>
        <end position="489"/>
    </location>
</feature>
<feature type="region of interest" description="Disordered" evidence="2">
    <location>
        <begin position="1"/>
        <end position="97"/>
    </location>
</feature>
<feature type="coiled-coil region" evidence="1">
    <location>
        <begin position="123"/>
        <end position="239"/>
    </location>
</feature>
<feature type="compositionally biased region" description="Basic and acidic residues" evidence="2">
    <location>
        <begin position="83"/>
        <end position="93"/>
    </location>
</feature>
<dbReference type="InterPro" id="IPR036034">
    <property type="entry name" value="PDZ_sf"/>
</dbReference>
<evidence type="ECO:0000313" key="4">
    <source>
        <dbReference type="EMBL" id="GMS88768.1"/>
    </source>
</evidence>
<dbReference type="Gene3D" id="2.30.42.10">
    <property type="match status" value="1"/>
</dbReference>
<gene>
    <name evidence="4" type="ORF">PENTCL1PPCAC_10943</name>
</gene>
<dbReference type="SUPFAM" id="SSF50156">
    <property type="entry name" value="PDZ domain-like"/>
    <property type="match status" value="1"/>
</dbReference>
<dbReference type="InterPro" id="IPR001478">
    <property type="entry name" value="PDZ"/>
</dbReference>
<evidence type="ECO:0000313" key="5">
    <source>
        <dbReference type="Proteomes" id="UP001432027"/>
    </source>
</evidence>
<keyword evidence="1" id="KW-0175">Coiled coil</keyword>
<evidence type="ECO:0000259" key="3">
    <source>
        <dbReference type="SMART" id="SM00228"/>
    </source>
</evidence>
<dbReference type="SMART" id="SM00228">
    <property type="entry name" value="PDZ"/>
    <property type="match status" value="1"/>
</dbReference>
<evidence type="ECO:0000256" key="1">
    <source>
        <dbReference type="SAM" id="Coils"/>
    </source>
</evidence>
<feature type="region of interest" description="Disordered" evidence="2">
    <location>
        <begin position="376"/>
        <end position="397"/>
    </location>
</feature>
<keyword evidence="5" id="KW-1185">Reference proteome</keyword>